<sequence>MKHLYDERRLMGYLVLSAGIGLMFLIIGGGGFLAATNAAYWCGVLLTSFLAGLAFPGTWLAYQAGRNTAASSTSPTVGRDRWSWSEAGRGLLFGSLQAAMFVAALAYFRSAFFATDPGRYLFVIPMGIACGSLTMLGAGILVATAGKPATDDRLL</sequence>
<reference evidence="2 3" key="1">
    <citation type="submission" date="2023-03" db="EMBL/GenBank/DDBJ databases">
        <title>Paludisphaera mucosa sp. nov. a novel planctomycete from northern fen.</title>
        <authorList>
            <person name="Ivanova A."/>
        </authorList>
    </citation>
    <scope>NUCLEOTIDE SEQUENCE [LARGE SCALE GENOMIC DNA]</scope>
    <source>
        <strain evidence="2 3">Pla2</strain>
    </source>
</reference>
<feature type="transmembrane region" description="Helical" evidence="1">
    <location>
        <begin position="90"/>
        <end position="108"/>
    </location>
</feature>
<dbReference type="Proteomes" id="UP001216907">
    <property type="component" value="Unassembled WGS sequence"/>
</dbReference>
<feature type="transmembrane region" description="Helical" evidence="1">
    <location>
        <begin position="12"/>
        <end position="32"/>
    </location>
</feature>
<accession>A0ABT6F559</accession>
<feature type="transmembrane region" description="Helical" evidence="1">
    <location>
        <begin position="120"/>
        <end position="143"/>
    </location>
</feature>
<feature type="transmembrane region" description="Helical" evidence="1">
    <location>
        <begin position="38"/>
        <end position="62"/>
    </location>
</feature>
<keyword evidence="1" id="KW-0812">Transmembrane</keyword>
<evidence type="ECO:0000313" key="2">
    <source>
        <dbReference type="EMBL" id="MDG3002716.1"/>
    </source>
</evidence>
<keyword evidence="1" id="KW-1133">Transmembrane helix</keyword>
<dbReference type="EMBL" id="JARRAG010000001">
    <property type="protein sequence ID" value="MDG3002716.1"/>
    <property type="molecule type" value="Genomic_DNA"/>
</dbReference>
<proteinExistence type="predicted"/>
<evidence type="ECO:0000256" key="1">
    <source>
        <dbReference type="SAM" id="Phobius"/>
    </source>
</evidence>
<protein>
    <submittedName>
        <fullName evidence="2">Uncharacterized protein</fullName>
    </submittedName>
</protein>
<organism evidence="2 3">
    <name type="scientific">Paludisphaera mucosa</name>
    <dbReference type="NCBI Taxonomy" id="3030827"/>
    <lineage>
        <taxon>Bacteria</taxon>
        <taxon>Pseudomonadati</taxon>
        <taxon>Planctomycetota</taxon>
        <taxon>Planctomycetia</taxon>
        <taxon>Isosphaerales</taxon>
        <taxon>Isosphaeraceae</taxon>
        <taxon>Paludisphaera</taxon>
    </lineage>
</organism>
<name>A0ABT6F559_9BACT</name>
<gene>
    <name evidence="2" type="ORF">PZE19_02855</name>
</gene>
<comment type="caution">
    <text evidence="2">The sequence shown here is derived from an EMBL/GenBank/DDBJ whole genome shotgun (WGS) entry which is preliminary data.</text>
</comment>
<dbReference type="RefSeq" id="WP_277859080.1">
    <property type="nucleotide sequence ID" value="NZ_JARRAG010000001.1"/>
</dbReference>
<keyword evidence="3" id="KW-1185">Reference proteome</keyword>
<evidence type="ECO:0000313" key="3">
    <source>
        <dbReference type="Proteomes" id="UP001216907"/>
    </source>
</evidence>
<keyword evidence="1" id="KW-0472">Membrane</keyword>